<evidence type="ECO:0000313" key="8">
    <source>
        <dbReference type="WBParaSite" id="MBELARI_LOCUS17774"/>
    </source>
</evidence>
<dbReference type="GO" id="GO:0005739">
    <property type="term" value="C:mitochondrion"/>
    <property type="evidence" value="ECO:0007669"/>
    <property type="project" value="TreeGrafter"/>
</dbReference>
<dbReference type="PANTHER" id="PTHR42943:SF2">
    <property type="entry name" value="GLUTATHIONE S-TRANSFERASE KAPPA 1"/>
    <property type="match status" value="1"/>
</dbReference>
<keyword evidence="2 4" id="KW-0808">Transferase</keyword>
<organism evidence="7 8">
    <name type="scientific">Mesorhabditis belari</name>
    <dbReference type="NCBI Taxonomy" id="2138241"/>
    <lineage>
        <taxon>Eukaryota</taxon>
        <taxon>Metazoa</taxon>
        <taxon>Ecdysozoa</taxon>
        <taxon>Nematoda</taxon>
        <taxon>Chromadorea</taxon>
        <taxon>Rhabditida</taxon>
        <taxon>Rhabditina</taxon>
        <taxon>Rhabditomorpha</taxon>
        <taxon>Rhabditoidea</taxon>
        <taxon>Rhabditidae</taxon>
        <taxon>Mesorhabditinae</taxon>
        <taxon>Mesorhabditis</taxon>
    </lineage>
</organism>
<dbReference type="GO" id="GO:0006749">
    <property type="term" value="P:glutathione metabolic process"/>
    <property type="evidence" value="ECO:0007669"/>
    <property type="project" value="TreeGrafter"/>
</dbReference>
<dbReference type="Gene3D" id="3.40.30.10">
    <property type="entry name" value="Glutaredoxin"/>
    <property type="match status" value="1"/>
</dbReference>
<dbReference type="GO" id="GO:0004364">
    <property type="term" value="F:glutathione transferase activity"/>
    <property type="evidence" value="ECO:0007669"/>
    <property type="project" value="UniProtKB-UniRule"/>
</dbReference>
<dbReference type="AlphaFoldDB" id="A0AAF3EW33"/>
<feature type="active site" description="Nucleophile" evidence="5">
    <location>
        <position position="16"/>
    </location>
</feature>
<evidence type="ECO:0000256" key="5">
    <source>
        <dbReference type="PIRSR" id="PIRSR006386-1"/>
    </source>
</evidence>
<dbReference type="Pfam" id="PF01323">
    <property type="entry name" value="DSBA"/>
    <property type="match status" value="1"/>
</dbReference>
<evidence type="ECO:0000256" key="1">
    <source>
        <dbReference type="ARBA" id="ARBA00006494"/>
    </source>
</evidence>
<dbReference type="GO" id="GO:0005777">
    <property type="term" value="C:peroxisome"/>
    <property type="evidence" value="ECO:0007669"/>
    <property type="project" value="TreeGrafter"/>
</dbReference>
<evidence type="ECO:0000256" key="2">
    <source>
        <dbReference type="ARBA" id="ARBA00022679"/>
    </source>
</evidence>
<dbReference type="SUPFAM" id="SSF52833">
    <property type="entry name" value="Thioredoxin-like"/>
    <property type="match status" value="1"/>
</dbReference>
<dbReference type="WBParaSite" id="MBELARI_LOCUS17774">
    <property type="protein sequence ID" value="MBELARI_LOCUS17774"/>
    <property type="gene ID" value="MBELARI_LOCUS17774"/>
</dbReference>
<dbReference type="EC" id="2.5.1.18" evidence="4"/>
<evidence type="ECO:0000256" key="4">
    <source>
        <dbReference type="PIRNR" id="PIRNR006386"/>
    </source>
</evidence>
<dbReference type="InterPro" id="IPR036249">
    <property type="entry name" value="Thioredoxin-like_sf"/>
</dbReference>
<dbReference type="InterPro" id="IPR001853">
    <property type="entry name" value="DSBA-like_thioredoxin_dom"/>
</dbReference>
<protein>
    <recommendedName>
        <fullName evidence="4">Glutathione S-transferase kappa</fullName>
        <ecNumber evidence="4">2.5.1.18</ecNumber>
    </recommendedName>
</protein>
<reference evidence="8" key="1">
    <citation type="submission" date="2024-02" db="UniProtKB">
        <authorList>
            <consortium name="WormBaseParasite"/>
        </authorList>
    </citation>
    <scope>IDENTIFICATION</scope>
</reference>
<name>A0AAF3EW33_9BILA</name>
<dbReference type="GO" id="GO:0004602">
    <property type="term" value="F:glutathione peroxidase activity"/>
    <property type="evidence" value="ECO:0007669"/>
    <property type="project" value="TreeGrafter"/>
</dbReference>
<evidence type="ECO:0000313" key="7">
    <source>
        <dbReference type="Proteomes" id="UP000887575"/>
    </source>
</evidence>
<proteinExistence type="inferred from homology"/>
<accession>A0AAF3EW33</accession>
<dbReference type="Proteomes" id="UP000887575">
    <property type="component" value="Unassembled WGS sequence"/>
</dbReference>
<dbReference type="InterPro" id="IPR014440">
    <property type="entry name" value="HCCAis_GSTk"/>
</dbReference>
<keyword evidence="7" id="KW-1185">Reference proteome</keyword>
<dbReference type="FunFam" id="3.40.30.10:FF:000096">
    <property type="entry name" value="Glutathione S-transferase kappa"/>
    <property type="match status" value="1"/>
</dbReference>
<comment type="similarity">
    <text evidence="1 4">Belongs to the GST superfamily. Kappa family.</text>
</comment>
<dbReference type="PIRSF" id="PIRSF006386">
    <property type="entry name" value="HCCAis_GSTk"/>
    <property type="match status" value="1"/>
</dbReference>
<evidence type="ECO:0000259" key="6">
    <source>
        <dbReference type="Pfam" id="PF01323"/>
    </source>
</evidence>
<dbReference type="InterPro" id="IPR051924">
    <property type="entry name" value="GST_Kappa/NadH"/>
</dbReference>
<feature type="domain" description="DSBA-like thioredoxin" evidence="6">
    <location>
        <begin position="8"/>
        <end position="209"/>
    </location>
</feature>
<dbReference type="PANTHER" id="PTHR42943">
    <property type="entry name" value="GLUTATHIONE S-TRANSFERASE KAPPA"/>
    <property type="match status" value="1"/>
</dbReference>
<comment type="catalytic activity">
    <reaction evidence="3 4">
        <text>RX + glutathione = an S-substituted glutathione + a halide anion + H(+)</text>
        <dbReference type="Rhea" id="RHEA:16437"/>
        <dbReference type="ChEBI" id="CHEBI:15378"/>
        <dbReference type="ChEBI" id="CHEBI:16042"/>
        <dbReference type="ChEBI" id="CHEBI:17792"/>
        <dbReference type="ChEBI" id="CHEBI:57925"/>
        <dbReference type="ChEBI" id="CHEBI:90779"/>
        <dbReference type="EC" id="2.5.1.18"/>
    </reaction>
</comment>
<evidence type="ECO:0000256" key="3">
    <source>
        <dbReference type="ARBA" id="ARBA00047960"/>
    </source>
</evidence>
<sequence length="224" mass="26303">MSARKVRVDLFYDIISPYAWINFEAWLRYSKKWPVDLHLRPFYLPGIFQKTGNIPPISIPEKNDYLNKDLQRLNEYWGTELVWHKDFRAQTLARSSIYAQRFLAAVQLYEPDKLIPASRAFWKRGWVEKESVYEEGDVRKISHDLKLKCEKRILGSLKSDEVKNLIIDNTNEALATKAFGTPWQVLTMEDGKKEAFFGCDRMHLVAQTLKQPYYGPLKELAKEI</sequence>